<organism evidence="1 2">
    <name type="scientific">Arabidopsis arenosa</name>
    <name type="common">Sand rock-cress</name>
    <name type="synonym">Cardaminopsis arenosa</name>
    <dbReference type="NCBI Taxonomy" id="38785"/>
    <lineage>
        <taxon>Eukaryota</taxon>
        <taxon>Viridiplantae</taxon>
        <taxon>Streptophyta</taxon>
        <taxon>Embryophyta</taxon>
        <taxon>Tracheophyta</taxon>
        <taxon>Spermatophyta</taxon>
        <taxon>Magnoliopsida</taxon>
        <taxon>eudicotyledons</taxon>
        <taxon>Gunneridae</taxon>
        <taxon>Pentapetalae</taxon>
        <taxon>rosids</taxon>
        <taxon>malvids</taxon>
        <taxon>Brassicales</taxon>
        <taxon>Brassicaceae</taxon>
        <taxon>Camelineae</taxon>
        <taxon>Arabidopsis</taxon>
    </lineage>
</organism>
<sequence>MKLKSENGSAKVFFNNILTSQQSIKPFNLATQEKKLQIMSFVMILRGDNVLLQQQIQNNKIDLQIVATFKLKANWASLHYTFSLLGRYHLQTKGKS</sequence>
<name>A0A8S2A1V3_ARAAE</name>
<dbReference type="AlphaFoldDB" id="A0A8S2A1V3"/>
<evidence type="ECO:0000313" key="2">
    <source>
        <dbReference type="Proteomes" id="UP000682877"/>
    </source>
</evidence>
<gene>
    <name evidence="1" type="ORF">AARE701A_LOCUS8162</name>
</gene>
<reference evidence="1" key="1">
    <citation type="submission" date="2021-01" db="EMBL/GenBank/DDBJ databases">
        <authorList>
            <person name="Bezrukov I."/>
        </authorList>
    </citation>
    <scope>NUCLEOTIDE SEQUENCE</scope>
</reference>
<evidence type="ECO:0000313" key="1">
    <source>
        <dbReference type="EMBL" id="CAE5972797.1"/>
    </source>
</evidence>
<dbReference type="Proteomes" id="UP000682877">
    <property type="component" value="Chromosome 3"/>
</dbReference>
<keyword evidence="2" id="KW-1185">Reference proteome</keyword>
<proteinExistence type="predicted"/>
<protein>
    <submittedName>
        <fullName evidence="1">Uncharacterized protein</fullName>
    </submittedName>
</protein>
<accession>A0A8S2A1V3</accession>
<dbReference type="EMBL" id="LR999453">
    <property type="protein sequence ID" value="CAE5972797.1"/>
    <property type="molecule type" value="Genomic_DNA"/>
</dbReference>